<accession>A0A7M1XIV7</accession>
<dbReference type="SUPFAM" id="SSF53335">
    <property type="entry name" value="S-adenosyl-L-methionine-dependent methyltransferases"/>
    <property type="match status" value="1"/>
</dbReference>
<organism evidence="1 2">
    <name type="scientific">Treponema rectale</name>
    <dbReference type="NCBI Taxonomy" id="744512"/>
    <lineage>
        <taxon>Bacteria</taxon>
        <taxon>Pseudomonadati</taxon>
        <taxon>Spirochaetota</taxon>
        <taxon>Spirochaetia</taxon>
        <taxon>Spirochaetales</taxon>
        <taxon>Treponemataceae</taxon>
        <taxon>Treponema</taxon>
    </lineage>
</organism>
<evidence type="ECO:0008006" key="3">
    <source>
        <dbReference type="Google" id="ProtNLM"/>
    </source>
</evidence>
<dbReference type="Proteomes" id="UP000593591">
    <property type="component" value="Chromosome"/>
</dbReference>
<evidence type="ECO:0000313" key="1">
    <source>
        <dbReference type="EMBL" id="QOS39564.1"/>
    </source>
</evidence>
<dbReference type="AlphaFoldDB" id="A0A7M1XIV7"/>
<dbReference type="InterPro" id="IPR029063">
    <property type="entry name" value="SAM-dependent_MTases_sf"/>
</dbReference>
<dbReference type="KEGG" id="trc:DYE49_03460"/>
<evidence type="ECO:0000313" key="2">
    <source>
        <dbReference type="Proteomes" id="UP000593591"/>
    </source>
</evidence>
<dbReference type="Pfam" id="PF01564">
    <property type="entry name" value="Spermine_synth"/>
    <property type="match status" value="1"/>
</dbReference>
<proteinExistence type="predicted"/>
<gene>
    <name evidence="1" type="ORF">DYE49_03460</name>
</gene>
<reference evidence="1 2" key="1">
    <citation type="submission" date="2018-08" db="EMBL/GenBank/DDBJ databases">
        <title>The first complete genome of Treponema rectale (CHPAT), a commensal spirochete of the bovine rectum.</title>
        <authorList>
            <person name="Staton G.J."/>
            <person name="Clegg S.R."/>
            <person name="Carter S.D."/>
            <person name="Radford A.D."/>
            <person name="Darby A."/>
            <person name="Hall N."/>
            <person name="Birtles R.J."/>
            <person name="Evans N.J."/>
        </authorList>
    </citation>
    <scope>NUCLEOTIDE SEQUENCE [LARGE SCALE GENOMIC DNA]</scope>
    <source>
        <strain evidence="1 2">CHPA</strain>
    </source>
</reference>
<sequence length="369" mass="44078">MKINLNNTDRQKLDDILSQRDENYEVSQLWNNFLQDNFDALNKKGIEDLMDKEGLDEKTAVEEAFFNYLQLDSADPVIEKMKEDTLFGCLTPLKEKAFLDQPFNHIPVKKVVLGPYQLTYNYFEPYELFNDNDTMADSENNFAEKTHVSYFRSKVPYLMLMQKSEVWMSITPHEIHTMEKDIKNAKGRVLTLGLGLGYYAYEVSNKDEVTSVTIIEKDSKVIQLFEKNILPYFPHKEKIHIIKQDAFLYFERELQKEEYDYIFVDIYHTAEDALWMYLRFKSDEKKYHYKPCHYWIEESILCLFRRYVLAIIEEYFQGMTEEDYQVVEDEENKLFHDLFMILKDREFNSIDDIISLLKNDGLKELAKNF</sequence>
<protein>
    <recommendedName>
        <fullName evidence="3">Spermidine synthase</fullName>
    </recommendedName>
</protein>
<name>A0A7M1XIV7_9SPIR</name>
<dbReference type="EMBL" id="CP031517">
    <property type="protein sequence ID" value="QOS39564.1"/>
    <property type="molecule type" value="Genomic_DNA"/>
</dbReference>
<dbReference type="Gene3D" id="3.40.50.150">
    <property type="entry name" value="Vaccinia Virus protein VP39"/>
    <property type="match status" value="1"/>
</dbReference>